<accession>A0A8J3J5T8</accession>
<proteinExistence type="predicted"/>
<protein>
    <submittedName>
        <fullName evidence="2">Uncharacterized protein</fullName>
    </submittedName>
</protein>
<feature type="region of interest" description="Disordered" evidence="1">
    <location>
        <begin position="110"/>
        <end position="140"/>
    </location>
</feature>
<name>A0A8J3J5T8_9ACTN</name>
<feature type="compositionally biased region" description="Basic and acidic residues" evidence="1">
    <location>
        <begin position="85"/>
        <end position="95"/>
    </location>
</feature>
<reference evidence="2" key="1">
    <citation type="submission" date="2021-01" db="EMBL/GenBank/DDBJ databases">
        <title>Whole genome shotgun sequence of Actinocatenispora rupis NBRC 107355.</title>
        <authorList>
            <person name="Komaki H."/>
            <person name="Tamura T."/>
        </authorList>
    </citation>
    <scope>NUCLEOTIDE SEQUENCE</scope>
    <source>
        <strain evidence="2">NBRC 107355</strain>
    </source>
</reference>
<dbReference type="Proteomes" id="UP000612808">
    <property type="component" value="Unassembled WGS sequence"/>
</dbReference>
<organism evidence="2 3">
    <name type="scientific">Actinocatenispora rupis</name>
    <dbReference type="NCBI Taxonomy" id="519421"/>
    <lineage>
        <taxon>Bacteria</taxon>
        <taxon>Bacillati</taxon>
        <taxon>Actinomycetota</taxon>
        <taxon>Actinomycetes</taxon>
        <taxon>Micromonosporales</taxon>
        <taxon>Micromonosporaceae</taxon>
        <taxon>Actinocatenispora</taxon>
    </lineage>
</organism>
<feature type="compositionally biased region" description="Basic residues" evidence="1">
    <location>
        <begin position="21"/>
        <end position="42"/>
    </location>
</feature>
<dbReference type="EMBL" id="BOMB01000001">
    <property type="protein sequence ID" value="GID09138.1"/>
    <property type="molecule type" value="Genomic_DNA"/>
</dbReference>
<evidence type="ECO:0000313" key="3">
    <source>
        <dbReference type="Proteomes" id="UP000612808"/>
    </source>
</evidence>
<sequence>MPDGAAMPDGAEPHRLTARINRNHRAVGLRRAMAVRRPRRSARNNSQPDDQALCARPGRRAAPRVRRPDTVTSQPRAVGSPDIRMPVDDNPRVRPGDSAVRLALVRKRMRAHRAESALSRPGRDGRPGMIPGPSRTTERW</sequence>
<dbReference type="AlphaFoldDB" id="A0A8J3J5T8"/>
<evidence type="ECO:0000313" key="2">
    <source>
        <dbReference type="EMBL" id="GID09138.1"/>
    </source>
</evidence>
<comment type="caution">
    <text evidence="2">The sequence shown here is derived from an EMBL/GenBank/DDBJ whole genome shotgun (WGS) entry which is preliminary data.</text>
</comment>
<keyword evidence="3" id="KW-1185">Reference proteome</keyword>
<evidence type="ECO:0000256" key="1">
    <source>
        <dbReference type="SAM" id="MobiDB-lite"/>
    </source>
</evidence>
<feature type="region of interest" description="Disordered" evidence="1">
    <location>
        <begin position="1"/>
        <end position="98"/>
    </location>
</feature>
<gene>
    <name evidence="2" type="ORF">Aru02nite_00270</name>
</gene>